<dbReference type="RefSeq" id="WP_318350812.1">
    <property type="nucleotide sequence ID" value="NZ_AP018694.1"/>
</dbReference>
<dbReference type="EMBL" id="AP018694">
    <property type="protein sequence ID" value="BBE17849.1"/>
    <property type="molecule type" value="Genomic_DNA"/>
</dbReference>
<organism evidence="1 2">
    <name type="scientific">Aquipluma nitroreducens</name>
    <dbReference type="NCBI Taxonomy" id="2010828"/>
    <lineage>
        <taxon>Bacteria</taxon>
        <taxon>Pseudomonadati</taxon>
        <taxon>Bacteroidota</taxon>
        <taxon>Bacteroidia</taxon>
        <taxon>Marinilabiliales</taxon>
        <taxon>Prolixibacteraceae</taxon>
        <taxon>Aquipluma</taxon>
    </lineage>
</organism>
<proteinExistence type="predicted"/>
<dbReference type="KEGG" id="anf:AQPE_2008"/>
<evidence type="ECO:0000313" key="2">
    <source>
        <dbReference type="Proteomes" id="UP001193389"/>
    </source>
</evidence>
<keyword evidence="2" id="KW-1185">Reference proteome</keyword>
<reference evidence="1" key="1">
    <citation type="journal article" date="2020" name="Int. J. Syst. Evol. Microbiol.">
        <title>Aquipluma nitroreducens gen. nov. sp. nov., a novel facultatively anaerobic bacterium isolated from a freshwater lake.</title>
        <authorList>
            <person name="Watanabe M."/>
            <person name="Kojima H."/>
            <person name="Fukui M."/>
        </authorList>
    </citation>
    <scope>NUCLEOTIDE SEQUENCE</scope>
    <source>
        <strain evidence="1">MeG22</strain>
    </source>
</reference>
<protein>
    <submittedName>
        <fullName evidence="1">ORF MSV027 tryptophan repeat gene family protein</fullName>
    </submittedName>
</protein>
<accession>A0A5K7S8Q7</accession>
<name>A0A5K7S8Q7_9BACT</name>
<gene>
    <name evidence="1" type="ORF">AQPE_2008</name>
</gene>
<dbReference type="Proteomes" id="UP001193389">
    <property type="component" value="Chromosome"/>
</dbReference>
<evidence type="ECO:0000313" key="1">
    <source>
        <dbReference type="EMBL" id="BBE17849.1"/>
    </source>
</evidence>
<dbReference type="AlphaFoldDB" id="A0A5K7S8Q7"/>
<sequence>MTTKIQSIQQKIIAFFFRHPEVFVRMVSEYFAFKPNEIQKYFDRLDINSLSNNYYTEWDSTTINVVKQKLDWSLFSASCRSFADVNLIQEFSKEIVWISSDHEAGCTGLACNPKIPWTEDLIAKYENQIDFTALGYAESVPWSEKLIDKYIDRWDWEGLSYQSNLPWSEQFIARYENFWNWDYIILNEKIPWTIPLIEKYFHRFDHLGTTSFESNEIFTSNIEIIEEFGNHLCWNTISRNPNLPWYDESLLERWKDRIEWESITFNEFLLKDHAFFEKNLHRWLVKPEYSFDLLSYNTSLPWSIPFIDRFIDYWSWKKLSENEGLPWSFELIDHYIDRWEWGYFEPSEDDAESDTGERGLIGNSGIPWNIDWIIKYEEYIDMEAFKRDWIIWDKAFKPFIDEKLINTVFRLI</sequence>